<gene>
    <name evidence="1" type="ORF">OWV82_002314</name>
</gene>
<dbReference type="EMBL" id="CM051394">
    <property type="protein sequence ID" value="KAJ4729547.1"/>
    <property type="molecule type" value="Genomic_DNA"/>
</dbReference>
<evidence type="ECO:0000313" key="2">
    <source>
        <dbReference type="Proteomes" id="UP001164539"/>
    </source>
</evidence>
<sequence>MACTIDFRRLDEGFGGKTYKRKRQEAENAVLPTAEAQEHASAAMEVDDESLQPTAKRSAIASSENPDRPTVGQPSHDGVIAGKVSGRKWKQPRKQRASAKQVSLKRTTAEERGKEKLIKKAYKERMNELKEEIRKNKIEKRKKAEERKKKKEENILRSGTKFQVISNKNTLKKIAKSKDKKLLKVVPEEFVKNKSKK</sequence>
<organism evidence="1 2">
    <name type="scientific">Melia azedarach</name>
    <name type="common">Chinaberry tree</name>
    <dbReference type="NCBI Taxonomy" id="155640"/>
    <lineage>
        <taxon>Eukaryota</taxon>
        <taxon>Viridiplantae</taxon>
        <taxon>Streptophyta</taxon>
        <taxon>Embryophyta</taxon>
        <taxon>Tracheophyta</taxon>
        <taxon>Spermatophyta</taxon>
        <taxon>Magnoliopsida</taxon>
        <taxon>eudicotyledons</taxon>
        <taxon>Gunneridae</taxon>
        <taxon>Pentapetalae</taxon>
        <taxon>rosids</taxon>
        <taxon>malvids</taxon>
        <taxon>Sapindales</taxon>
        <taxon>Meliaceae</taxon>
        <taxon>Melia</taxon>
    </lineage>
</organism>
<accession>A0ACC1Z0X3</accession>
<keyword evidence="2" id="KW-1185">Reference proteome</keyword>
<name>A0ACC1Z0X3_MELAZ</name>
<dbReference type="Proteomes" id="UP001164539">
    <property type="component" value="Chromosome 1"/>
</dbReference>
<reference evidence="1 2" key="1">
    <citation type="journal article" date="2023" name="Science">
        <title>Complex scaffold remodeling in plant triterpene biosynthesis.</title>
        <authorList>
            <person name="De La Pena R."/>
            <person name="Hodgson H."/>
            <person name="Liu J.C."/>
            <person name="Stephenson M.J."/>
            <person name="Martin A.C."/>
            <person name="Owen C."/>
            <person name="Harkess A."/>
            <person name="Leebens-Mack J."/>
            <person name="Jimenez L.E."/>
            <person name="Osbourn A."/>
            <person name="Sattely E.S."/>
        </authorList>
    </citation>
    <scope>NUCLEOTIDE SEQUENCE [LARGE SCALE GENOMIC DNA]</scope>
    <source>
        <strain evidence="2">cv. JPN11</strain>
        <tissue evidence="1">Leaf</tissue>
    </source>
</reference>
<evidence type="ECO:0000313" key="1">
    <source>
        <dbReference type="EMBL" id="KAJ4729547.1"/>
    </source>
</evidence>
<comment type="caution">
    <text evidence="1">The sequence shown here is derived from an EMBL/GenBank/DDBJ whole genome shotgun (WGS) entry which is preliminary data.</text>
</comment>
<proteinExistence type="predicted"/>
<protein>
    <submittedName>
        <fullName evidence="1">Coiled-coil domain-containing protein</fullName>
    </submittedName>
</protein>